<dbReference type="RefSeq" id="WP_125481052.1">
    <property type="nucleotide sequence ID" value="NZ_RSFW01000018.1"/>
</dbReference>
<comment type="caution">
    <text evidence="1">The sequence shown here is derived from an EMBL/GenBank/DDBJ whole genome shotgun (WGS) entry which is preliminary data.</text>
</comment>
<reference evidence="2" key="1">
    <citation type="submission" date="2018-12" db="EMBL/GenBank/DDBJ databases">
        <title>Bacillus chawlae sp. nov., Bacillus glennii sp. nov., and Bacillus saganii sp. nov. Isolated from the Vehicle Assembly Building at Kennedy Space Center where the Viking Spacecraft were Assembled.</title>
        <authorList>
            <person name="Seuylemezian A."/>
            <person name="Vaishampayan P."/>
        </authorList>
    </citation>
    <scope>NUCLEOTIDE SEQUENCE [LARGE SCALE GENOMIC DNA]</scope>
    <source>
        <strain evidence="2">DSM 13966</strain>
    </source>
</reference>
<evidence type="ECO:0000313" key="1">
    <source>
        <dbReference type="EMBL" id="RSD25906.1"/>
    </source>
</evidence>
<dbReference type="Proteomes" id="UP000279911">
    <property type="component" value="Unassembled WGS sequence"/>
</dbReference>
<accession>A0A427TNL7</accession>
<dbReference type="EMBL" id="RSFW01000018">
    <property type="protein sequence ID" value="RSD25906.1"/>
    <property type="molecule type" value="Genomic_DNA"/>
</dbReference>
<organism evidence="1 2">
    <name type="scientific">Mesobacillus subterraneus</name>
    <dbReference type="NCBI Taxonomy" id="285983"/>
    <lineage>
        <taxon>Bacteria</taxon>
        <taxon>Bacillati</taxon>
        <taxon>Bacillota</taxon>
        <taxon>Bacilli</taxon>
        <taxon>Bacillales</taxon>
        <taxon>Bacillaceae</taxon>
        <taxon>Mesobacillus</taxon>
    </lineage>
</organism>
<proteinExistence type="predicted"/>
<evidence type="ECO:0000313" key="2">
    <source>
        <dbReference type="Proteomes" id="UP000279911"/>
    </source>
</evidence>
<protein>
    <submittedName>
        <fullName evidence="1">Uncharacterized protein</fullName>
    </submittedName>
</protein>
<dbReference type="AlphaFoldDB" id="A0A427TNL7"/>
<name>A0A427TNL7_9BACI</name>
<dbReference type="OrthoDB" id="2720271at2"/>
<gene>
    <name evidence="1" type="ORF">EJA10_16100</name>
</gene>
<sequence length="130" mass="15351">MNSHLMEILSREIVKSLPLAQKEIYEYIVELEDELAQEAETADEFLALLVKHSPHRKAAKQFNLTFGQLVMTMHEIENIINSQMEQKLRNITWIDFTDQVEDTKDKKGDTLYFYFSLNEVHSCFFLIYKS</sequence>